<dbReference type="OrthoDB" id="7615137at2"/>
<sequence length="93" mass="10880">MSKTVKDARDEFLTNHYDPASTNSWAHKVELILKKHLGRIEHKQVAEITDGDIRRVLDKLASTPSMQLHVYRVERTFFTWCTRSPHRHIPSLS</sequence>
<accession>A0A518RB70</accession>
<keyword evidence="1" id="KW-0238">DNA-binding</keyword>
<evidence type="ECO:0000313" key="2">
    <source>
        <dbReference type="EMBL" id="QDX24710.1"/>
    </source>
</evidence>
<proteinExistence type="predicted"/>
<organism evidence="2 3">
    <name type="scientific">Sphingomonas suaedae</name>
    <dbReference type="NCBI Taxonomy" id="2599297"/>
    <lineage>
        <taxon>Bacteria</taxon>
        <taxon>Pseudomonadati</taxon>
        <taxon>Pseudomonadota</taxon>
        <taxon>Alphaproteobacteria</taxon>
        <taxon>Sphingomonadales</taxon>
        <taxon>Sphingomonadaceae</taxon>
        <taxon>Sphingomonas</taxon>
    </lineage>
</organism>
<dbReference type="SUPFAM" id="SSF56349">
    <property type="entry name" value="DNA breaking-rejoining enzymes"/>
    <property type="match status" value="1"/>
</dbReference>
<dbReference type="Proteomes" id="UP000318055">
    <property type="component" value="Chromosome"/>
</dbReference>
<evidence type="ECO:0008006" key="4">
    <source>
        <dbReference type="Google" id="ProtNLM"/>
    </source>
</evidence>
<dbReference type="Gene3D" id="1.10.150.130">
    <property type="match status" value="1"/>
</dbReference>
<dbReference type="AlphaFoldDB" id="A0A518RB70"/>
<dbReference type="InterPro" id="IPR010998">
    <property type="entry name" value="Integrase_recombinase_N"/>
</dbReference>
<reference evidence="2 3" key="1">
    <citation type="submission" date="2019-07" db="EMBL/GenBank/DDBJ databases">
        <title>Sphingomonas alkalisoli sp. nov., isolated from rhizosphere soil of Suaedae salsa.</title>
        <authorList>
            <person name="Zhang H."/>
            <person name="Xu L."/>
            <person name="Zhang J.-X."/>
            <person name="Sun J.-Q."/>
        </authorList>
    </citation>
    <scope>NUCLEOTIDE SEQUENCE [LARGE SCALE GENOMIC DNA]</scope>
    <source>
        <strain evidence="2 3">XS-10</strain>
    </source>
</reference>
<gene>
    <name evidence="2" type="ORF">FPZ54_00805</name>
</gene>
<protein>
    <recommendedName>
        <fullName evidence="4">Integrase SAM-like N-terminal domain-containing protein</fullName>
    </recommendedName>
</protein>
<dbReference type="RefSeq" id="WP_145844268.1">
    <property type="nucleotide sequence ID" value="NZ_CP042239.1"/>
</dbReference>
<evidence type="ECO:0000256" key="1">
    <source>
        <dbReference type="ARBA" id="ARBA00023125"/>
    </source>
</evidence>
<dbReference type="GO" id="GO:0003677">
    <property type="term" value="F:DNA binding"/>
    <property type="evidence" value="ECO:0007669"/>
    <property type="project" value="UniProtKB-KW"/>
</dbReference>
<dbReference type="KEGG" id="ssua:FPZ54_00805"/>
<dbReference type="EMBL" id="CP042239">
    <property type="protein sequence ID" value="QDX24710.1"/>
    <property type="molecule type" value="Genomic_DNA"/>
</dbReference>
<evidence type="ECO:0000313" key="3">
    <source>
        <dbReference type="Proteomes" id="UP000318055"/>
    </source>
</evidence>
<dbReference type="InterPro" id="IPR011010">
    <property type="entry name" value="DNA_brk_join_enz"/>
</dbReference>
<keyword evidence="3" id="KW-1185">Reference proteome</keyword>
<name>A0A518RB70_9SPHN</name>